<dbReference type="Proteomes" id="UP000476411">
    <property type="component" value="Chromosome"/>
</dbReference>
<evidence type="ECO:0000256" key="1">
    <source>
        <dbReference type="SAM" id="Phobius"/>
    </source>
</evidence>
<protein>
    <recommendedName>
        <fullName evidence="4">DUF2569 domain-containing protein</fullName>
    </recommendedName>
</protein>
<accession>A0A6B9ZES2</accession>
<feature type="transmembrane region" description="Helical" evidence="1">
    <location>
        <begin position="74"/>
        <end position="92"/>
    </location>
</feature>
<sequence length="151" mass="17590">MSQQQSIFDESFDQSLTVDRKRLLSIALKIYLCVIFFLAAWTIVYRTYGLVYLLNSENFPFYNSDIKRVIVGNYVLAVITAIAWILMAYFVLKGKRWAIRFNLGVAIIWGIAAVADMIFSLPFNPPSIQSFLLFVPYWVMLLLIRKRWDNS</sequence>
<gene>
    <name evidence="2" type="ORF">GWR21_15090</name>
</gene>
<keyword evidence="1" id="KW-1133">Transmembrane helix</keyword>
<evidence type="ECO:0000313" key="3">
    <source>
        <dbReference type="Proteomes" id="UP000476411"/>
    </source>
</evidence>
<dbReference type="EMBL" id="CP048113">
    <property type="protein sequence ID" value="QHS60870.1"/>
    <property type="molecule type" value="Genomic_DNA"/>
</dbReference>
<feature type="transmembrane region" description="Helical" evidence="1">
    <location>
        <begin position="99"/>
        <end position="121"/>
    </location>
</feature>
<keyword evidence="1" id="KW-0812">Transmembrane</keyword>
<dbReference type="RefSeq" id="WP_162332553.1">
    <property type="nucleotide sequence ID" value="NZ_CP048113.1"/>
</dbReference>
<keyword evidence="3" id="KW-1185">Reference proteome</keyword>
<reference evidence="2 3" key="1">
    <citation type="submission" date="2020-01" db="EMBL/GenBank/DDBJ databases">
        <title>Complete genome sequence of Chitinophaga sp. H33E-04 isolated from quinoa roots.</title>
        <authorList>
            <person name="Weon H.-Y."/>
            <person name="Lee S.A."/>
        </authorList>
    </citation>
    <scope>NUCLEOTIDE SEQUENCE [LARGE SCALE GENOMIC DNA]</scope>
    <source>
        <strain evidence="2 3">H33E-04</strain>
    </source>
</reference>
<feature type="transmembrane region" description="Helical" evidence="1">
    <location>
        <begin position="127"/>
        <end position="144"/>
    </location>
</feature>
<evidence type="ECO:0008006" key="4">
    <source>
        <dbReference type="Google" id="ProtNLM"/>
    </source>
</evidence>
<keyword evidence="1" id="KW-0472">Membrane</keyword>
<evidence type="ECO:0000313" key="2">
    <source>
        <dbReference type="EMBL" id="QHS60870.1"/>
    </source>
</evidence>
<feature type="transmembrane region" description="Helical" evidence="1">
    <location>
        <begin position="30"/>
        <end position="54"/>
    </location>
</feature>
<dbReference type="KEGG" id="chih:GWR21_15090"/>
<dbReference type="AlphaFoldDB" id="A0A6B9ZES2"/>
<organism evidence="2 3">
    <name type="scientific">Chitinophaga agri</name>
    <dbReference type="NCBI Taxonomy" id="2703787"/>
    <lineage>
        <taxon>Bacteria</taxon>
        <taxon>Pseudomonadati</taxon>
        <taxon>Bacteroidota</taxon>
        <taxon>Chitinophagia</taxon>
        <taxon>Chitinophagales</taxon>
        <taxon>Chitinophagaceae</taxon>
        <taxon>Chitinophaga</taxon>
    </lineage>
</organism>
<name>A0A6B9ZES2_9BACT</name>
<proteinExistence type="predicted"/>